<feature type="domain" description="Major facilitator superfamily (MFS) profile" evidence="7">
    <location>
        <begin position="40"/>
        <end position="483"/>
    </location>
</feature>
<evidence type="ECO:0000313" key="8">
    <source>
        <dbReference type="EMBL" id="KAI9633089.1"/>
    </source>
</evidence>
<feature type="transmembrane region" description="Helical" evidence="6">
    <location>
        <begin position="387"/>
        <end position="415"/>
    </location>
</feature>
<dbReference type="PANTHER" id="PTHR48022">
    <property type="entry name" value="PLASTIDIC GLUCOSE TRANSPORTER 4"/>
    <property type="match status" value="1"/>
</dbReference>
<dbReference type="GeneID" id="77725319"/>
<dbReference type="SUPFAM" id="SSF103473">
    <property type="entry name" value="MFS general substrate transporter"/>
    <property type="match status" value="1"/>
</dbReference>
<accession>A0AA38LSX3</accession>
<dbReference type="Proteomes" id="UP001164286">
    <property type="component" value="Unassembled WGS sequence"/>
</dbReference>
<keyword evidence="5 6" id="KW-0472">Membrane</keyword>
<feature type="transmembrane region" description="Helical" evidence="6">
    <location>
        <begin position="331"/>
        <end position="352"/>
    </location>
</feature>
<feature type="transmembrane region" description="Helical" evidence="6">
    <location>
        <begin position="427"/>
        <end position="449"/>
    </location>
</feature>
<keyword evidence="4 6" id="KW-1133">Transmembrane helix</keyword>
<comment type="similarity">
    <text evidence="2">Belongs to the major facilitator superfamily. Sugar transporter (TC 2.A.1.1) family.</text>
</comment>
<feature type="transmembrane region" description="Helical" evidence="6">
    <location>
        <begin position="177"/>
        <end position="198"/>
    </location>
</feature>
<evidence type="ECO:0000256" key="6">
    <source>
        <dbReference type="SAM" id="Phobius"/>
    </source>
</evidence>
<feature type="transmembrane region" description="Helical" evidence="6">
    <location>
        <begin position="461"/>
        <end position="479"/>
    </location>
</feature>
<protein>
    <submittedName>
        <fullName evidence="8">General substrate transporter</fullName>
    </submittedName>
</protein>
<dbReference type="GO" id="GO:0016020">
    <property type="term" value="C:membrane"/>
    <property type="evidence" value="ECO:0007669"/>
    <property type="project" value="UniProtKB-SubCell"/>
</dbReference>
<dbReference type="PANTHER" id="PTHR48022:SF68">
    <property type="entry name" value="MAJOR FACILITATOR SUPERFAMILY (MFS) PROFILE DOMAIN-CONTAINING PROTEIN-RELATED"/>
    <property type="match status" value="1"/>
</dbReference>
<dbReference type="Gene3D" id="1.20.1250.20">
    <property type="entry name" value="MFS general substrate transporter like domains"/>
    <property type="match status" value="1"/>
</dbReference>
<evidence type="ECO:0000313" key="9">
    <source>
        <dbReference type="Proteomes" id="UP001164286"/>
    </source>
</evidence>
<sequence length="523" mass="57646">MLDHKDAIEHEEVGTPDLVSHFANMPRGQAIRKFWRVFLIGILITSAGIYAGYTSAIPGSIVANLGFIDTFATVTNPQGRRILDANYVGLWGAISYVTQAMAQFASPFTAQKFGLRFNMWLFTIMKLVTIITEIFSTSWWHFLLAKAWNGFAAGLIGTSLLSYASEITMPQMRGTVLSSYAFYFSLGQLASAIALDIINRTMPYDFRLAFYSQFVFLGMWLPILILLPESPVWLYKRGNHEKAKRARARLIGNVEGFDVEHEYAVFAQDIDRSVALSAAHGRFSMLNCFKGTNLRRTLISTSILCAQNFVGVPLMLNVVYFFSLVGLTNAFTANLILFCVLLFGVMVSFYLVDKVGRRPLLLGGISVMAVCVTIFGGLGFITVSPTIGNVMIVLMALWALSYAISIAPIGWIALVEMSTPSLRVQTVGIAALMQSCANVLFSYTVPLMLSPQYAGWAGKTGLLFGGLAFCTLIAVYFLFPETKNRTYAELDELFEAKISARKFSSTKTAVSTANDVLQASRAQ</sequence>
<comment type="caution">
    <text evidence="8">The sequence shown here is derived from an EMBL/GenBank/DDBJ whole genome shotgun (WGS) entry which is preliminary data.</text>
</comment>
<dbReference type="InterPro" id="IPR050360">
    <property type="entry name" value="MFS_Sugar_Transporters"/>
</dbReference>
<feature type="transmembrane region" description="Helical" evidence="6">
    <location>
        <begin position="210"/>
        <end position="235"/>
    </location>
</feature>
<reference evidence="8" key="1">
    <citation type="journal article" date="2022" name="G3 (Bethesda)">
        <title>High quality genome of the basidiomycete yeast Dioszegia hungarica PDD-24b-2 isolated from cloud water.</title>
        <authorList>
            <person name="Jarrige D."/>
            <person name="Haridas S."/>
            <person name="Bleykasten-Grosshans C."/>
            <person name="Joly M."/>
            <person name="Nadalig T."/>
            <person name="Sancelme M."/>
            <person name="Vuilleumier S."/>
            <person name="Grigoriev I.V."/>
            <person name="Amato P."/>
            <person name="Bringel F."/>
        </authorList>
    </citation>
    <scope>NUCLEOTIDE SEQUENCE</scope>
    <source>
        <strain evidence="8">PDD-24b-2</strain>
    </source>
</reference>
<feature type="transmembrane region" description="Helical" evidence="6">
    <location>
        <begin position="147"/>
        <end position="165"/>
    </location>
</feature>
<evidence type="ECO:0000256" key="4">
    <source>
        <dbReference type="ARBA" id="ARBA00022989"/>
    </source>
</evidence>
<dbReference type="AlphaFoldDB" id="A0AA38LSX3"/>
<keyword evidence="9" id="KW-1185">Reference proteome</keyword>
<organism evidence="8 9">
    <name type="scientific">Dioszegia hungarica</name>
    <dbReference type="NCBI Taxonomy" id="4972"/>
    <lineage>
        <taxon>Eukaryota</taxon>
        <taxon>Fungi</taxon>
        <taxon>Dikarya</taxon>
        <taxon>Basidiomycota</taxon>
        <taxon>Agaricomycotina</taxon>
        <taxon>Tremellomycetes</taxon>
        <taxon>Tremellales</taxon>
        <taxon>Bulleribasidiaceae</taxon>
        <taxon>Dioszegia</taxon>
    </lineage>
</organism>
<evidence type="ECO:0000256" key="2">
    <source>
        <dbReference type="ARBA" id="ARBA00010992"/>
    </source>
</evidence>
<dbReference type="PROSITE" id="PS50850">
    <property type="entry name" value="MFS"/>
    <property type="match status" value="1"/>
</dbReference>
<evidence type="ECO:0000259" key="7">
    <source>
        <dbReference type="PROSITE" id="PS50850"/>
    </source>
</evidence>
<feature type="transmembrane region" description="Helical" evidence="6">
    <location>
        <begin position="117"/>
        <end position="141"/>
    </location>
</feature>
<comment type="subcellular location">
    <subcellularLocation>
        <location evidence="1">Membrane</location>
        <topology evidence="1">Multi-pass membrane protein</topology>
    </subcellularLocation>
</comment>
<feature type="transmembrane region" description="Helical" evidence="6">
    <location>
        <begin position="87"/>
        <end position="105"/>
    </location>
</feature>
<proteinExistence type="inferred from homology"/>
<dbReference type="RefSeq" id="XP_052942866.1">
    <property type="nucleotide sequence ID" value="XM_053086118.1"/>
</dbReference>
<gene>
    <name evidence="8" type="ORF">MKK02DRAFT_19610</name>
</gene>
<dbReference type="GO" id="GO:0005351">
    <property type="term" value="F:carbohydrate:proton symporter activity"/>
    <property type="evidence" value="ECO:0007669"/>
    <property type="project" value="TreeGrafter"/>
</dbReference>
<dbReference type="PROSITE" id="PS00216">
    <property type="entry name" value="SUGAR_TRANSPORT_1"/>
    <property type="match status" value="1"/>
</dbReference>
<feature type="transmembrane region" description="Helical" evidence="6">
    <location>
        <begin position="303"/>
        <end position="325"/>
    </location>
</feature>
<keyword evidence="3 6" id="KW-0812">Transmembrane</keyword>
<name>A0AA38LSX3_9TREE</name>
<dbReference type="InterPro" id="IPR005829">
    <property type="entry name" value="Sugar_transporter_CS"/>
</dbReference>
<dbReference type="EMBL" id="JAKWFO010000012">
    <property type="protein sequence ID" value="KAI9633089.1"/>
    <property type="molecule type" value="Genomic_DNA"/>
</dbReference>
<evidence type="ECO:0000256" key="3">
    <source>
        <dbReference type="ARBA" id="ARBA00022692"/>
    </source>
</evidence>
<dbReference type="InterPro" id="IPR005828">
    <property type="entry name" value="MFS_sugar_transport-like"/>
</dbReference>
<feature type="transmembrane region" description="Helical" evidence="6">
    <location>
        <begin position="34"/>
        <end position="53"/>
    </location>
</feature>
<feature type="transmembrane region" description="Helical" evidence="6">
    <location>
        <begin position="359"/>
        <end position="381"/>
    </location>
</feature>
<dbReference type="Pfam" id="PF00083">
    <property type="entry name" value="Sugar_tr"/>
    <property type="match status" value="1"/>
</dbReference>
<dbReference type="InterPro" id="IPR020846">
    <property type="entry name" value="MFS_dom"/>
</dbReference>
<evidence type="ECO:0000256" key="1">
    <source>
        <dbReference type="ARBA" id="ARBA00004141"/>
    </source>
</evidence>
<dbReference type="InterPro" id="IPR036259">
    <property type="entry name" value="MFS_trans_sf"/>
</dbReference>
<evidence type="ECO:0000256" key="5">
    <source>
        <dbReference type="ARBA" id="ARBA00023136"/>
    </source>
</evidence>